<evidence type="ECO:0000256" key="1">
    <source>
        <dbReference type="ARBA" id="ARBA00008887"/>
    </source>
</evidence>
<dbReference type="Gene3D" id="3.40.50.300">
    <property type="entry name" value="P-loop containing nucleotide triphosphate hydrolases"/>
    <property type="match status" value="2"/>
</dbReference>
<dbReference type="InterPro" id="IPR027417">
    <property type="entry name" value="P-loop_NTPase"/>
</dbReference>
<reference evidence="4" key="1">
    <citation type="thesis" date="2020" institute="ProQuest LLC" country="789 East Eisenhower Parkway, Ann Arbor, MI, USA">
        <title>Comparative Genomics and Chromosome Evolution.</title>
        <authorList>
            <person name="Mudd A.B."/>
        </authorList>
    </citation>
    <scope>NUCLEOTIDE SEQUENCE</scope>
    <source>
        <strain evidence="4">237g6f4</strain>
        <tissue evidence="4">Blood</tissue>
    </source>
</reference>
<dbReference type="PANTHER" id="PTHR45703:SF36">
    <property type="entry name" value="DYNEIN HEAVY CHAIN, CYTOPLASMIC"/>
    <property type="match status" value="1"/>
</dbReference>
<evidence type="ECO:0000259" key="3">
    <source>
        <dbReference type="Pfam" id="PF12780"/>
    </source>
</evidence>
<sequence>QSDGLPFAARCLVVCGHPVLLVGGPGNGKTTLAQSLVPPAASTIRIAVNSLLQAAHLRQLVKAQESPPPVELMRVRAMRGRRLFFLDDLHEAWTDPKSGTQPALEVIRQIMSEKGPVLHHSFLATVSPPEDGHGSLCPRLTRLFCVLVMTPSSPDVLRSLFSHRFRVWLKKSSFQQPQEFSEALAAASICLYQQVTKAFQLQYCFSLHHLHRLLQSVTFLCPSPGANLPAMPDAGISSADWIRCGIERLWLHEALRTFGDVLETLEEQRVFREILQSCLVREFSNHHRLDNMALADVTGTVDSEMINEDGKIKSELQTSEAEEDSSSSDHTPSPTKVLVPLDLITRHGGLQDLTFLHEYSCGLPVRSDSYRERPSEDLKTVQTDDNLTLSPEDCHHLAHLTRVLHLPRGHIVLRSEHPGTGRRSLARLAARLTQCALRELSGKESTEERHTIIREVCFVAGVQGSSAAILLGEDNPRRAEQELEAVIREGTCPGLYSADQEEAILQVMEKTGNKNTSKKSLRER</sequence>
<dbReference type="SUPFAM" id="SSF52540">
    <property type="entry name" value="P-loop containing nucleoside triphosphate hydrolases"/>
    <property type="match status" value="1"/>
</dbReference>
<evidence type="ECO:0000256" key="2">
    <source>
        <dbReference type="SAM" id="MobiDB-lite"/>
    </source>
</evidence>
<dbReference type="EMBL" id="WNYA01029974">
    <property type="protein sequence ID" value="KAG8537467.1"/>
    <property type="molecule type" value="Genomic_DNA"/>
</dbReference>
<dbReference type="GO" id="GO:0045505">
    <property type="term" value="F:dynein intermediate chain binding"/>
    <property type="evidence" value="ECO:0007669"/>
    <property type="project" value="InterPro"/>
</dbReference>
<dbReference type="Pfam" id="PF12775">
    <property type="entry name" value="AAA_7"/>
    <property type="match status" value="1"/>
</dbReference>
<dbReference type="Proteomes" id="UP000824782">
    <property type="component" value="Unassembled WGS sequence"/>
</dbReference>
<dbReference type="GO" id="GO:0051959">
    <property type="term" value="F:dynein light intermediate chain binding"/>
    <property type="evidence" value="ECO:0007669"/>
    <property type="project" value="InterPro"/>
</dbReference>
<dbReference type="InterPro" id="IPR024317">
    <property type="entry name" value="Dynein_heavy_chain_D4_dom"/>
</dbReference>
<dbReference type="Gene3D" id="1.20.920.30">
    <property type="match status" value="1"/>
</dbReference>
<comment type="similarity">
    <text evidence="1">Belongs to the dynein heavy chain family.</text>
</comment>
<evidence type="ECO:0000313" key="4">
    <source>
        <dbReference type="EMBL" id="KAG8537467.1"/>
    </source>
</evidence>
<evidence type="ECO:0000313" key="5">
    <source>
        <dbReference type="Proteomes" id="UP000824782"/>
    </source>
</evidence>
<feature type="non-terminal residue" evidence="4">
    <location>
        <position position="1"/>
    </location>
</feature>
<dbReference type="GO" id="GO:0007018">
    <property type="term" value="P:microtubule-based movement"/>
    <property type="evidence" value="ECO:0007669"/>
    <property type="project" value="InterPro"/>
</dbReference>
<dbReference type="Pfam" id="PF12780">
    <property type="entry name" value="AAA_8"/>
    <property type="match status" value="1"/>
</dbReference>
<dbReference type="InterPro" id="IPR026983">
    <property type="entry name" value="DHC"/>
</dbReference>
<comment type="caution">
    <text evidence="4">The sequence shown here is derived from an EMBL/GenBank/DDBJ whole genome shotgun (WGS) entry which is preliminary data.</text>
</comment>
<protein>
    <recommendedName>
        <fullName evidence="3">Dynein heavy chain AAA module D4 domain-containing protein</fullName>
    </recommendedName>
</protein>
<dbReference type="CDD" id="cd00009">
    <property type="entry name" value="AAA"/>
    <property type="match status" value="1"/>
</dbReference>
<gene>
    <name evidence="4" type="ORF">GDO81_024486</name>
</gene>
<keyword evidence="5" id="KW-1185">Reference proteome</keyword>
<dbReference type="PANTHER" id="PTHR45703">
    <property type="entry name" value="DYNEIN HEAVY CHAIN"/>
    <property type="match status" value="1"/>
</dbReference>
<proteinExistence type="inferred from homology"/>
<feature type="region of interest" description="Disordered" evidence="2">
    <location>
        <begin position="314"/>
        <end position="336"/>
    </location>
</feature>
<feature type="domain" description="Dynein heavy chain AAA module D4" evidence="3">
    <location>
        <begin position="386"/>
        <end position="518"/>
    </location>
</feature>
<dbReference type="GO" id="GO:0030286">
    <property type="term" value="C:dynein complex"/>
    <property type="evidence" value="ECO:0007669"/>
    <property type="project" value="InterPro"/>
</dbReference>
<accession>A0AAV6YQM7</accession>
<name>A0AAV6YQM7_ENGPU</name>
<dbReference type="AlphaFoldDB" id="A0AAV6YQM7"/>
<organism evidence="4 5">
    <name type="scientific">Engystomops pustulosus</name>
    <name type="common">Tungara frog</name>
    <name type="synonym">Physalaemus pustulosus</name>
    <dbReference type="NCBI Taxonomy" id="76066"/>
    <lineage>
        <taxon>Eukaryota</taxon>
        <taxon>Metazoa</taxon>
        <taxon>Chordata</taxon>
        <taxon>Craniata</taxon>
        <taxon>Vertebrata</taxon>
        <taxon>Euteleostomi</taxon>
        <taxon>Amphibia</taxon>
        <taxon>Batrachia</taxon>
        <taxon>Anura</taxon>
        <taxon>Neobatrachia</taxon>
        <taxon>Hyloidea</taxon>
        <taxon>Leptodactylidae</taxon>
        <taxon>Leiuperinae</taxon>
        <taxon>Engystomops</taxon>
    </lineage>
</organism>